<dbReference type="InterPro" id="IPR037914">
    <property type="entry name" value="SpoVT-AbrB_sf"/>
</dbReference>
<evidence type="ECO:0000256" key="6">
    <source>
        <dbReference type="SAM" id="Phobius"/>
    </source>
</evidence>
<dbReference type="InterPro" id="IPR022301">
    <property type="entry name" value="Integral_membrane_YjbE"/>
</dbReference>
<sequence>MEWFTMEMLTALVSIIMIDLILAGDNAIVIGLAARNLPKDLQKKAIIWGTVGAIAIRAAATLVVVWLLKIPGLLFIGGLMLIWIAYQLLADKKDHSAVQAKNKLGAAIWTIVMADAVMGFDNVVAVAGASHGSFALVVIGLLISVPVVVWGSTLFIRWIEQFPVLIYAGAGVLAYTAAHMLTGDLFVKPFFEANPFMNWALTIVVIAGVLLAGRWKQLTGSVARINERGELTIPMELGHAAGIQSEDRLMVRSDERGRLVLVKRADGSDDDDLIRSAG</sequence>
<dbReference type="Pfam" id="PF03741">
    <property type="entry name" value="TerC"/>
    <property type="match status" value="1"/>
</dbReference>
<keyword evidence="3 6" id="KW-0812">Transmembrane</keyword>
<feature type="transmembrane region" description="Helical" evidence="6">
    <location>
        <begin position="102"/>
        <end position="120"/>
    </location>
</feature>
<evidence type="ECO:0000256" key="2">
    <source>
        <dbReference type="ARBA" id="ARBA00007511"/>
    </source>
</evidence>
<name>A0A4Q9DWF7_9BACL</name>
<dbReference type="InterPro" id="IPR005496">
    <property type="entry name" value="Integral_membrane_TerC"/>
</dbReference>
<dbReference type="PANTHER" id="PTHR30238:SF4">
    <property type="entry name" value="SLL1022 PROTEIN"/>
    <property type="match status" value="1"/>
</dbReference>
<feature type="transmembrane region" description="Helical" evidence="6">
    <location>
        <begin position="132"/>
        <end position="155"/>
    </location>
</feature>
<evidence type="ECO:0000256" key="3">
    <source>
        <dbReference type="ARBA" id="ARBA00022692"/>
    </source>
</evidence>
<comment type="subcellular location">
    <subcellularLocation>
        <location evidence="1">Membrane</location>
        <topology evidence="1">Multi-pass membrane protein</topology>
    </subcellularLocation>
</comment>
<accession>A0A4Q9DWF7</accession>
<dbReference type="Proteomes" id="UP000293142">
    <property type="component" value="Unassembled WGS sequence"/>
</dbReference>
<keyword evidence="5 6" id="KW-0472">Membrane</keyword>
<keyword evidence="8" id="KW-1185">Reference proteome</keyword>
<dbReference type="NCBIfam" id="TIGR03717">
    <property type="entry name" value="R_switched_YjbE"/>
    <property type="match status" value="1"/>
</dbReference>
<dbReference type="AlphaFoldDB" id="A0A4Q9DWF7"/>
<evidence type="ECO:0000256" key="4">
    <source>
        <dbReference type="ARBA" id="ARBA00022989"/>
    </source>
</evidence>
<evidence type="ECO:0000256" key="1">
    <source>
        <dbReference type="ARBA" id="ARBA00004141"/>
    </source>
</evidence>
<feature type="transmembrane region" description="Helical" evidence="6">
    <location>
        <begin position="46"/>
        <end position="67"/>
    </location>
</feature>
<dbReference type="EMBL" id="SIRE01000003">
    <property type="protein sequence ID" value="TBL81407.1"/>
    <property type="molecule type" value="Genomic_DNA"/>
</dbReference>
<feature type="transmembrane region" description="Helical" evidence="6">
    <location>
        <begin position="12"/>
        <end position="34"/>
    </location>
</feature>
<feature type="transmembrane region" description="Helical" evidence="6">
    <location>
        <begin position="196"/>
        <end position="215"/>
    </location>
</feature>
<comment type="similarity">
    <text evidence="2">Belongs to the TerC family.</text>
</comment>
<feature type="transmembrane region" description="Helical" evidence="6">
    <location>
        <begin position="73"/>
        <end position="90"/>
    </location>
</feature>
<dbReference type="PANTHER" id="PTHR30238">
    <property type="entry name" value="MEMBRANE BOUND PREDICTED REDOX MODULATOR"/>
    <property type="match status" value="1"/>
</dbReference>
<proteinExistence type="inferred from homology"/>
<dbReference type="OrthoDB" id="5295733at2"/>
<keyword evidence="4 6" id="KW-1133">Transmembrane helix</keyword>
<dbReference type="GO" id="GO:0016020">
    <property type="term" value="C:membrane"/>
    <property type="evidence" value="ECO:0007669"/>
    <property type="project" value="UniProtKB-SubCell"/>
</dbReference>
<comment type="caution">
    <text evidence="7">The sequence shown here is derived from an EMBL/GenBank/DDBJ whole genome shotgun (WGS) entry which is preliminary data.</text>
</comment>
<feature type="transmembrane region" description="Helical" evidence="6">
    <location>
        <begin position="162"/>
        <end position="181"/>
    </location>
</feature>
<evidence type="ECO:0000256" key="5">
    <source>
        <dbReference type="ARBA" id="ARBA00023136"/>
    </source>
</evidence>
<organism evidence="7 8">
    <name type="scientific">Paenibacillus thalictri</name>
    <dbReference type="NCBI Taxonomy" id="2527873"/>
    <lineage>
        <taxon>Bacteria</taxon>
        <taxon>Bacillati</taxon>
        <taxon>Bacillota</taxon>
        <taxon>Bacilli</taxon>
        <taxon>Bacillales</taxon>
        <taxon>Paenibacillaceae</taxon>
        <taxon>Paenibacillus</taxon>
    </lineage>
</organism>
<dbReference type="SUPFAM" id="SSF89447">
    <property type="entry name" value="AbrB/MazE/MraZ-like"/>
    <property type="match status" value="1"/>
</dbReference>
<evidence type="ECO:0000313" key="7">
    <source>
        <dbReference type="EMBL" id="TBL81407.1"/>
    </source>
</evidence>
<evidence type="ECO:0000313" key="8">
    <source>
        <dbReference type="Proteomes" id="UP000293142"/>
    </source>
</evidence>
<reference evidence="7 8" key="1">
    <citation type="submission" date="2019-02" db="EMBL/GenBank/DDBJ databases">
        <title>Paenibacillus sp. nov., isolated from surface-sterilized tissue of Thalictrum simplex L.</title>
        <authorList>
            <person name="Tuo L."/>
        </authorList>
    </citation>
    <scope>NUCLEOTIDE SEQUENCE [LARGE SCALE GENOMIC DNA]</scope>
    <source>
        <strain evidence="7 8">N2SHLJ1</strain>
    </source>
</reference>
<gene>
    <name evidence="7" type="ORF">EYB31_04095</name>
</gene>
<protein>
    <submittedName>
        <fullName evidence="7">TerC family protein</fullName>
    </submittedName>
</protein>